<evidence type="ECO:0000313" key="2">
    <source>
        <dbReference type="Proteomes" id="UP000807025"/>
    </source>
</evidence>
<accession>A0A9P6A1P3</accession>
<dbReference type="AlphaFoldDB" id="A0A9P6A1P3"/>
<evidence type="ECO:0000313" key="1">
    <source>
        <dbReference type="EMBL" id="KAF9496590.1"/>
    </source>
</evidence>
<dbReference type="Gene3D" id="3.40.50.1820">
    <property type="entry name" value="alpha/beta hydrolase"/>
    <property type="match status" value="1"/>
</dbReference>
<protein>
    <recommendedName>
        <fullName evidence="3">Fungal lipase-like domain-containing protein</fullName>
    </recommendedName>
</protein>
<proteinExistence type="predicted"/>
<keyword evidence="2" id="KW-1185">Reference proteome</keyword>
<evidence type="ECO:0008006" key="3">
    <source>
        <dbReference type="Google" id="ProtNLM"/>
    </source>
</evidence>
<comment type="caution">
    <text evidence="1">The sequence shown here is derived from an EMBL/GenBank/DDBJ whole genome shotgun (WGS) entry which is preliminary data.</text>
</comment>
<reference evidence="1" key="1">
    <citation type="submission" date="2020-11" db="EMBL/GenBank/DDBJ databases">
        <authorList>
            <consortium name="DOE Joint Genome Institute"/>
            <person name="Ahrendt S."/>
            <person name="Riley R."/>
            <person name="Andreopoulos W."/>
            <person name="Labutti K."/>
            <person name="Pangilinan J."/>
            <person name="Ruiz-Duenas F.J."/>
            <person name="Barrasa J.M."/>
            <person name="Sanchez-Garcia M."/>
            <person name="Camarero S."/>
            <person name="Miyauchi S."/>
            <person name="Serrano A."/>
            <person name="Linde D."/>
            <person name="Babiker R."/>
            <person name="Drula E."/>
            <person name="Ayuso-Fernandez I."/>
            <person name="Pacheco R."/>
            <person name="Padilla G."/>
            <person name="Ferreira P."/>
            <person name="Barriuso J."/>
            <person name="Kellner H."/>
            <person name="Castanera R."/>
            <person name="Alfaro M."/>
            <person name="Ramirez L."/>
            <person name="Pisabarro A.G."/>
            <person name="Kuo A."/>
            <person name="Tritt A."/>
            <person name="Lipzen A."/>
            <person name="He G."/>
            <person name="Yan M."/>
            <person name="Ng V."/>
            <person name="Cullen D."/>
            <person name="Martin F."/>
            <person name="Rosso M.-N."/>
            <person name="Henrissat B."/>
            <person name="Hibbett D."/>
            <person name="Martinez A.T."/>
            <person name="Grigoriev I.V."/>
        </authorList>
    </citation>
    <scope>NUCLEOTIDE SEQUENCE</scope>
    <source>
        <strain evidence="1">ATCC 90797</strain>
    </source>
</reference>
<organism evidence="1 2">
    <name type="scientific">Pleurotus eryngii</name>
    <name type="common">Boletus of the steppes</name>
    <dbReference type="NCBI Taxonomy" id="5323"/>
    <lineage>
        <taxon>Eukaryota</taxon>
        <taxon>Fungi</taxon>
        <taxon>Dikarya</taxon>
        <taxon>Basidiomycota</taxon>
        <taxon>Agaricomycotina</taxon>
        <taxon>Agaricomycetes</taxon>
        <taxon>Agaricomycetidae</taxon>
        <taxon>Agaricales</taxon>
        <taxon>Pleurotineae</taxon>
        <taxon>Pleurotaceae</taxon>
        <taxon>Pleurotus</taxon>
    </lineage>
</organism>
<dbReference type="OrthoDB" id="438440at2759"/>
<dbReference type="InterPro" id="IPR029058">
    <property type="entry name" value="AB_hydrolase_fold"/>
</dbReference>
<name>A0A9P6A1P3_PLEER</name>
<gene>
    <name evidence="1" type="ORF">BDN71DRAFT_743937</name>
</gene>
<dbReference type="EMBL" id="MU154551">
    <property type="protein sequence ID" value="KAF9496590.1"/>
    <property type="molecule type" value="Genomic_DNA"/>
</dbReference>
<sequence>MVLIYRSLLVHSSYPTMCKRGSIFHCITSVRYTETKTCILTGRPGTSNGDEVLRPPHIPFTRYRVVRQTIARWQTEAGLKQGILGVTAVCKVLGCGIPRPAGVYQPLNTAVARYDNKSTQTILVRYEEFVLASRGTEPTKGDGDCSADAQICKTPLAIPGVTGSDLQVHSGSHLESEEGAQVEANLRSGHSLGGAIAALASLEIKTVFPKLNLRLFSYGS</sequence>
<dbReference type="Proteomes" id="UP000807025">
    <property type="component" value="Unassembled WGS sequence"/>
</dbReference>